<comment type="caution">
    <text evidence="10">The sequence shown here is derived from an EMBL/GenBank/DDBJ whole genome shotgun (WGS) entry which is preliminary data.</text>
</comment>
<keyword evidence="3" id="KW-0547">Nucleotide-binding</keyword>
<proteinExistence type="predicted"/>
<feature type="transmembrane region" description="Helical" evidence="7">
    <location>
        <begin position="245"/>
        <end position="266"/>
    </location>
</feature>
<feature type="domain" description="ABC transporter" evidence="8">
    <location>
        <begin position="331"/>
        <end position="536"/>
    </location>
</feature>
<feature type="transmembrane region" description="Helical" evidence="7">
    <location>
        <begin position="158"/>
        <end position="176"/>
    </location>
</feature>
<dbReference type="PANTHER" id="PTHR43394">
    <property type="entry name" value="ATP-DEPENDENT PERMEASE MDL1, MITOCHONDRIAL"/>
    <property type="match status" value="1"/>
</dbReference>
<evidence type="ECO:0000256" key="6">
    <source>
        <dbReference type="ARBA" id="ARBA00023136"/>
    </source>
</evidence>
<dbReference type="Proteomes" id="UP000285290">
    <property type="component" value="Unassembled WGS sequence"/>
</dbReference>
<dbReference type="InterPro" id="IPR003439">
    <property type="entry name" value="ABC_transporter-like_ATP-bd"/>
</dbReference>
<dbReference type="InterPro" id="IPR036640">
    <property type="entry name" value="ABC1_TM_sf"/>
</dbReference>
<accession>A0A414IY49</accession>
<keyword evidence="5 7" id="KW-1133">Transmembrane helix</keyword>
<dbReference type="SUPFAM" id="SSF90123">
    <property type="entry name" value="ABC transporter transmembrane region"/>
    <property type="match status" value="1"/>
</dbReference>
<evidence type="ECO:0000256" key="2">
    <source>
        <dbReference type="ARBA" id="ARBA00022692"/>
    </source>
</evidence>
<keyword evidence="6 7" id="KW-0472">Membrane</keyword>
<dbReference type="InterPro" id="IPR039421">
    <property type="entry name" value="Type_1_exporter"/>
</dbReference>
<dbReference type="GO" id="GO:0016887">
    <property type="term" value="F:ATP hydrolysis activity"/>
    <property type="evidence" value="ECO:0007669"/>
    <property type="project" value="InterPro"/>
</dbReference>
<evidence type="ECO:0000313" key="13">
    <source>
        <dbReference type="Proteomes" id="UP000286181"/>
    </source>
</evidence>
<dbReference type="PROSITE" id="PS00211">
    <property type="entry name" value="ABC_TRANSPORTER_1"/>
    <property type="match status" value="1"/>
</dbReference>
<gene>
    <name evidence="11" type="ORF">DW038_12910</name>
    <name evidence="10" type="ORF">DW753_00910</name>
</gene>
<evidence type="ECO:0000256" key="7">
    <source>
        <dbReference type="SAM" id="Phobius"/>
    </source>
</evidence>
<evidence type="ECO:0000256" key="3">
    <source>
        <dbReference type="ARBA" id="ARBA00022741"/>
    </source>
</evidence>
<dbReference type="Gene3D" id="1.20.1560.10">
    <property type="entry name" value="ABC transporter type 1, transmembrane domain"/>
    <property type="match status" value="1"/>
</dbReference>
<feature type="transmembrane region" description="Helical" evidence="7">
    <location>
        <begin position="54"/>
        <end position="76"/>
    </location>
</feature>
<dbReference type="PROSITE" id="PS50929">
    <property type="entry name" value="ABC_TM1F"/>
    <property type="match status" value="1"/>
</dbReference>
<dbReference type="Gene3D" id="3.40.50.300">
    <property type="entry name" value="P-loop containing nucleotide triphosphate hydrolases"/>
    <property type="match status" value="1"/>
</dbReference>
<name>A0A414IY49_9FIRM</name>
<comment type="subcellular location">
    <subcellularLocation>
        <location evidence="1">Cell membrane</location>
        <topology evidence="1">Multi-pass membrane protein</topology>
    </subcellularLocation>
</comment>
<evidence type="ECO:0000313" key="12">
    <source>
        <dbReference type="Proteomes" id="UP000285290"/>
    </source>
</evidence>
<dbReference type="GO" id="GO:0005524">
    <property type="term" value="F:ATP binding"/>
    <property type="evidence" value="ECO:0007669"/>
    <property type="project" value="UniProtKB-KW"/>
</dbReference>
<feature type="domain" description="ABC transmembrane type-1" evidence="9">
    <location>
        <begin position="22"/>
        <end position="301"/>
    </location>
</feature>
<dbReference type="GO" id="GO:0015421">
    <property type="term" value="F:ABC-type oligopeptide transporter activity"/>
    <property type="evidence" value="ECO:0007669"/>
    <property type="project" value="TreeGrafter"/>
</dbReference>
<feature type="transmembrane region" description="Helical" evidence="7">
    <location>
        <begin position="134"/>
        <end position="152"/>
    </location>
</feature>
<dbReference type="EMBL" id="QSKC01000001">
    <property type="protein sequence ID" value="RHE34708.1"/>
    <property type="molecule type" value="Genomic_DNA"/>
</dbReference>
<evidence type="ECO:0000256" key="5">
    <source>
        <dbReference type="ARBA" id="ARBA00022989"/>
    </source>
</evidence>
<evidence type="ECO:0000256" key="1">
    <source>
        <dbReference type="ARBA" id="ARBA00004651"/>
    </source>
</evidence>
<dbReference type="InterPro" id="IPR003593">
    <property type="entry name" value="AAA+_ATPase"/>
</dbReference>
<evidence type="ECO:0000313" key="10">
    <source>
        <dbReference type="EMBL" id="RHE34708.1"/>
    </source>
</evidence>
<dbReference type="EMBL" id="QROF01000012">
    <property type="protein sequence ID" value="RHL02565.1"/>
    <property type="molecule type" value="Genomic_DNA"/>
</dbReference>
<dbReference type="RefSeq" id="WP_117996478.1">
    <property type="nucleotide sequence ID" value="NZ_QROF01000012.1"/>
</dbReference>
<evidence type="ECO:0000313" key="11">
    <source>
        <dbReference type="EMBL" id="RHL02565.1"/>
    </source>
</evidence>
<organism evidence="10 12">
    <name type="scientific">Agathobacter rectalis</name>
    <dbReference type="NCBI Taxonomy" id="39491"/>
    <lineage>
        <taxon>Bacteria</taxon>
        <taxon>Bacillati</taxon>
        <taxon>Bacillota</taxon>
        <taxon>Clostridia</taxon>
        <taxon>Lachnospirales</taxon>
        <taxon>Lachnospiraceae</taxon>
        <taxon>Agathobacter</taxon>
    </lineage>
</organism>
<dbReference type="InterPro" id="IPR017871">
    <property type="entry name" value="ABC_transporter-like_CS"/>
</dbReference>
<dbReference type="GO" id="GO:0005886">
    <property type="term" value="C:plasma membrane"/>
    <property type="evidence" value="ECO:0007669"/>
    <property type="project" value="UniProtKB-SubCell"/>
</dbReference>
<feature type="transmembrane region" description="Helical" evidence="7">
    <location>
        <begin position="20"/>
        <end position="39"/>
    </location>
</feature>
<sequence length="537" mass="62011">MMILQFIKEKALEKKIILSFYVFVSILSWAVGLALPYVLGRFIDQLTINPNKTIIYKFTVTMAVIAVVTVISSYIANIQMTKIINEFSYTLKEKILEHLLEVKQKSVQGLNSSNVTQKIFSDSDEIIKFIIQNFLGVFTKTLTVIYVIVFMVKIDIELSYLFFLLTPVYFIVYKFFRKKVYDASFKYKEEQNNFFGMFVHKIDNLYDIKINNFKNLTLNEVKNGFQKLLYQVINFSKISFGFSSIGSIISSLFNIALVFAGGLQIINGNLTIGTFTIISNYFSTYIGSIDYLLTIGKEYQQFLVSVKRMEDILKLDTEQNGKTCIKEIQEIKFENFKYGFEKDNLLIDIKTQTFQRENIYCIMGENGAGKSTLINLICKVYDDYDGNIYINDVNIKDVDIKNMRKNNIAFLEQNIIFYSNLMEENLIYGLAKYDDDMLLKYKQEFDLYEFGQDKNLTGNGIITNLSGGERQKVGLIRTFLKSSDVVILDEPSSFLDQKSICILKKHILELKKQNKIVILITHDKAITAIADHILKIK</sequence>
<dbReference type="SUPFAM" id="SSF52540">
    <property type="entry name" value="P-loop containing nucleoside triphosphate hydrolases"/>
    <property type="match status" value="1"/>
</dbReference>
<evidence type="ECO:0000259" key="8">
    <source>
        <dbReference type="PROSITE" id="PS50893"/>
    </source>
</evidence>
<keyword evidence="4 10" id="KW-0067">ATP-binding</keyword>
<keyword evidence="2 7" id="KW-0812">Transmembrane</keyword>
<dbReference type="Pfam" id="PF00005">
    <property type="entry name" value="ABC_tran"/>
    <property type="match status" value="1"/>
</dbReference>
<dbReference type="PANTHER" id="PTHR43394:SF1">
    <property type="entry name" value="ATP-BINDING CASSETTE SUB-FAMILY B MEMBER 10, MITOCHONDRIAL"/>
    <property type="match status" value="1"/>
</dbReference>
<dbReference type="InterPro" id="IPR027417">
    <property type="entry name" value="P-loop_NTPase"/>
</dbReference>
<reference evidence="12 13" key="1">
    <citation type="submission" date="2018-08" db="EMBL/GenBank/DDBJ databases">
        <title>A genome reference for cultivated species of the human gut microbiota.</title>
        <authorList>
            <person name="Zou Y."/>
            <person name="Xue W."/>
            <person name="Luo G."/>
        </authorList>
    </citation>
    <scope>NUCLEOTIDE SEQUENCE [LARGE SCALE GENOMIC DNA]</scope>
    <source>
        <strain evidence="11 13">AF39-14AC</strain>
        <strain evidence="10 12">AM29-10</strain>
    </source>
</reference>
<dbReference type="Proteomes" id="UP000286181">
    <property type="component" value="Unassembled WGS sequence"/>
</dbReference>
<evidence type="ECO:0000256" key="4">
    <source>
        <dbReference type="ARBA" id="ARBA00022840"/>
    </source>
</evidence>
<dbReference type="SMART" id="SM00382">
    <property type="entry name" value="AAA"/>
    <property type="match status" value="1"/>
</dbReference>
<dbReference type="InterPro" id="IPR011527">
    <property type="entry name" value="ABC1_TM_dom"/>
</dbReference>
<dbReference type="CDD" id="cd07346">
    <property type="entry name" value="ABC_6TM_exporters"/>
    <property type="match status" value="1"/>
</dbReference>
<dbReference type="Pfam" id="PF00664">
    <property type="entry name" value="ABC_membrane"/>
    <property type="match status" value="1"/>
</dbReference>
<dbReference type="PROSITE" id="PS50893">
    <property type="entry name" value="ABC_TRANSPORTER_2"/>
    <property type="match status" value="1"/>
</dbReference>
<dbReference type="AlphaFoldDB" id="A0A414IY49"/>
<protein>
    <submittedName>
        <fullName evidence="10">ABC transporter ATP-binding protein</fullName>
    </submittedName>
</protein>
<evidence type="ECO:0000259" key="9">
    <source>
        <dbReference type="PROSITE" id="PS50929"/>
    </source>
</evidence>